<evidence type="ECO:0000313" key="2">
    <source>
        <dbReference type="Proteomes" id="UP000019146"/>
    </source>
</evidence>
<reference evidence="1 2" key="1">
    <citation type="journal article" date="2014" name="Genome Announc.">
        <title>Draft Genome Sequence of the Haloacid-Degrading Burkholderia caribensis Strain MBA4.</title>
        <authorList>
            <person name="Pan Y."/>
            <person name="Kong K.F."/>
            <person name="Tsang J.S."/>
        </authorList>
    </citation>
    <scope>NUCLEOTIDE SEQUENCE [LARGE SCALE GENOMIC DNA]</scope>
    <source>
        <strain evidence="1 2">MBA4</strain>
        <plasmid evidence="2">Plasmid</plasmid>
    </source>
</reference>
<name>A0A0P0RLK1_9BURK</name>
<organism evidence="1 2">
    <name type="scientific">Paraburkholderia caribensis MBA4</name>
    <dbReference type="NCBI Taxonomy" id="1323664"/>
    <lineage>
        <taxon>Bacteria</taxon>
        <taxon>Pseudomonadati</taxon>
        <taxon>Pseudomonadota</taxon>
        <taxon>Betaproteobacteria</taxon>
        <taxon>Burkholderiales</taxon>
        <taxon>Burkholderiaceae</taxon>
        <taxon>Paraburkholderia</taxon>
    </lineage>
</organism>
<accession>A0A0P0RLK1</accession>
<dbReference type="EMBL" id="CP012748">
    <property type="protein sequence ID" value="ALL69495.1"/>
    <property type="molecule type" value="Genomic_DNA"/>
</dbReference>
<dbReference type="KEGG" id="bcai:K788_00025470"/>
<geneLocation type="plasmid" evidence="2"/>
<keyword evidence="1" id="KW-0614">Plasmid</keyword>
<gene>
    <name evidence="1" type="ORF">K788_00025470</name>
</gene>
<dbReference type="Proteomes" id="UP000019146">
    <property type="component" value="Plasmid unnamed"/>
</dbReference>
<evidence type="ECO:0000313" key="1">
    <source>
        <dbReference type="EMBL" id="ALL69495.1"/>
    </source>
</evidence>
<proteinExistence type="predicted"/>
<dbReference type="AlphaFoldDB" id="A0A0P0RLK1"/>
<sequence>MPVRQVFVWNESGLGKQEGDDAVTSQAINADLNGNRRFFVQFLVALQI</sequence>
<protein>
    <submittedName>
        <fullName evidence="1">Uncharacterized protein</fullName>
    </submittedName>
</protein>